<organism evidence="2 3">
    <name type="scientific">Rurimicrobium arvi</name>
    <dbReference type="NCBI Taxonomy" id="2049916"/>
    <lineage>
        <taxon>Bacteria</taxon>
        <taxon>Pseudomonadati</taxon>
        <taxon>Bacteroidota</taxon>
        <taxon>Chitinophagia</taxon>
        <taxon>Chitinophagales</taxon>
        <taxon>Chitinophagaceae</taxon>
        <taxon>Rurimicrobium</taxon>
    </lineage>
</organism>
<reference evidence="3" key="1">
    <citation type="journal article" date="2019" name="Int. J. Syst. Evol. Microbiol.">
        <title>The Global Catalogue of Microorganisms (GCM) 10K type strain sequencing project: providing services to taxonomists for standard genome sequencing and annotation.</title>
        <authorList>
            <consortium name="The Broad Institute Genomics Platform"/>
            <consortium name="The Broad Institute Genome Sequencing Center for Infectious Disease"/>
            <person name="Wu L."/>
            <person name="Ma J."/>
        </authorList>
    </citation>
    <scope>NUCLEOTIDE SEQUENCE [LARGE SCALE GENOMIC DNA]</scope>
    <source>
        <strain evidence="3">JCM 31921</strain>
    </source>
</reference>
<name>A0ABP8MTI6_9BACT</name>
<proteinExistence type="predicted"/>
<dbReference type="EMBL" id="BAABEZ010000022">
    <property type="protein sequence ID" value="GAA4454199.1"/>
    <property type="molecule type" value="Genomic_DNA"/>
</dbReference>
<dbReference type="RefSeq" id="WP_344825041.1">
    <property type="nucleotide sequence ID" value="NZ_BAABEZ010000022.1"/>
</dbReference>
<accession>A0ABP8MTI6</accession>
<gene>
    <name evidence="2" type="ORF">GCM10023092_15830</name>
</gene>
<feature type="chain" id="PRO_5046848142" description="Lipocalin-like domain-containing protein" evidence="1">
    <location>
        <begin position="21"/>
        <end position="163"/>
    </location>
</feature>
<comment type="caution">
    <text evidence="2">The sequence shown here is derived from an EMBL/GenBank/DDBJ whole genome shotgun (WGS) entry which is preliminary data.</text>
</comment>
<protein>
    <recommendedName>
        <fullName evidence="4">Lipocalin-like domain-containing protein</fullName>
    </recommendedName>
</protein>
<keyword evidence="3" id="KW-1185">Reference proteome</keyword>
<dbReference type="PROSITE" id="PS51257">
    <property type="entry name" value="PROKAR_LIPOPROTEIN"/>
    <property type="match status" value="1"/>
</dbReference>
<evidence type="ECO:0008006" key="4">
    <source>
        <dbReference type="Google" id="ProtNLM"/>
    </source>
</evidence>
<evidence type="ECO:0000313" key="3">
    <source>
        <dbReference type="Proteomes" id="UP001501410"/>
    </source>
</evidence>
<evidence type="ECO:0000313" key="2">
    <source>
        <dbReference type="EMBL" id="GAA4454199.1"/>
    </source>
</evidence>
<sequence length="163" mass="18921">MMKPKFALVALLMLFIAACGEPYERKEGSASKGGLPYRKLIGRWRCFYRKTEESSDKPASYRMHEQFYPDTNGGMLNLYPDRTFLHNIGLPENQYAKGSISLYDSVDQEMVWYSVHSYADSTDSVNRFINNYDVRFDKDTLILISESDMGGKQEKIIYRFVAY</sequence>
<feature type="signal peptide" evidence="1">
    <location>
        <begin position="1"/>
        <end position="20"/>
    </location>
</feature>
<dbReference type="Proteomes" id="UP001501410">
    <property type="component" value="Unassembled WGS sequence"/>
</dbReference>
<keyword evidence="1" id="KW-0732">Signal</keyword>
<evidence type="ECO:0000256" key="1">
    <source>
        <dbReference type="SAM" id="SignalP"/>
    </source>
</evidence>